<feature type="compositionally biased region" description="Polar residues" evidence="1">
    <location>
        <begin position="34"/>
        <end position="49"/>
    </location>
</feature>
<gene>
    <name evidence="2" type="ORF">OKA104_LOCUS46095</name>
</gene>
<sequence>MSSPSRAWPYSWPQDHHQLQGIHHQADRLYLLNHHQSSLSKAPTPQSPSKDQHHPCRGLSMYSPSEDHHQASPQLHHSHLQETISMLPSPYASTRLSISTWAPP</sequence>
<dbReference type="AlphaFoldDB" id="A0A820HYR9"/>
<comment type="caution">
    <text evidence="2">The sequence shown here is derived from an EMBL/GenBank/DDBJ whole genome shotgun (WGS) entry which is preliminary data.</text>
</comment>
<evidence type="ECO:0000313" key="2">
    <source>
        <dbReference type="EMBL" id="CAF4298704.1"/>
    </source>
</evidence>
<proteinExistence type="predicted"/>
<organism evidence="2 3">
    <name type="scientific">Adineta steineri</name>
    <dbReference type="NCBI Taxonomy" id="433720"/>
    <lineage>
        <taxon>Eukaryota</taxon>
        <taxon>Metazoa</taxon>
        <taxon>Spiralia</taxon>
        <taxon>Gnathifera</taxon>
        <taxon>Rotifera</taxon>
        <taxon>Eurotatoria</taxon>
        <taxon>Bdelloidea</taxon>
        <taxon>Adinetida</taxon>
        <taxon>Adinetidae</taxon>
        <taxon>Adineta</taxon>
    </lineage>
</organism>
<reference evidence="2" key="1">
    <citation type="submission" date="2021-02" db="EMBL/GenBank/DDBJ databases">
        <authorList>
            <person name="Nowell W R."/>
        </authorList>
    </citation>
    <scope>NUCLEOTIDE SEQUENCE</scope>
</reference>
<dbReference type="Proteomes" id="UP000663881">
    <property type="component" value="Unassembled WGS sequence"/>
</dbReference>
<protein>
    <submittedName>
        <fullName evidence="2">Uncharacterized protein</fullName>
    </submittedName>
</protein>
<name>A0A820HYR9_9BILA</name>
<dbReference type="EMBL" id="CAJOAY010016254">
    <property type="protein sequence ID" value="CAF4298704.1"/>
    <property type="molecule type" value="Genomic_DNA"/>
</dbReference>
<accession>A0A820HYR9</accession>
<feature type="region of interest" description="Disordered" evidence="1">
    <location>
        <begin position="32"/>
        <end position="80"/>
    </location>
</feature>
<feature type="compositionally biased region" description="Polar residues" evidence="1">
    <location>
        <begin position="71"/>
        <end position="80"/>
    </location>
</feature>
<evidence type="ECO:0000313" key="3">
    <source>
        <dbReference type="Proteomes" id="UP000663881"/>
    </source>
</evidence>
<evidence type="ECO:0000256" key="1">
    <source>
        <dbReference type="SAM" id="MobiDB-lite"/>
    </source>
</evidence>